<dbReference type="InterPro" id="IPR019491">
    <property type="entry name" value="Lipoate_protein_ligase_C"/>
</dbReference>
<dbReference type="GO" id="GO:0005737">
    <property type="term" value="C:cytoplasm"/>
    <property type="evidence" value="ECO:0007669"/>
    <property type="project" value="TreeGrafter"/>
</dbReference>
<dbReference type="InterPro" id="IPR045864">
    <property type="entry name" value="aa-tRNA-synth_II/BPL/LPL"/>
</dbReference>
<evidence type="ECO:0000256" key="7">
    <source>
        <dbReference type="ARBA" id="ARBA00048037"/>
    </source>
</evidence>
<dbReference type="Gene3D" id="3.30.930.10">
    <property type="entry name" value="Bira Bifunctional Protein, Domain 2"/>
    <property type="match status" value="1"/>
</dbReference>
<accession>A0A9D1LB03</accession>
<evidence type="ECO:0000256" key="5">
    <source>
        <dbReference type="ARBA" id="ARBA00022741"/>
    </source>
</evidence>
<dbReference type="SUPFAM" id="SSF82649">
    <property type="entry name" value="SufE/NifU"/>
    <property type="match status" value="1"/>
</dbReference>
<dbReference type="PROSITE" id="PS51733">
    <property type="entry name" value="BPL_LPL_CATALYTIC"/>
    <property type="match status" value="1"/>
</dbReference>
<evidence type="ECO:0000256" key="4">
    <source>
        <dbReference type="ARBA" id="ARBA00022598"/>
    </source>
</evidence>
<reference evidence="9" key="2">
    <citation type="journal article" date="2021" name="PeerJ">
        <title>Extensive microbial diversity within the chicken gut microbiome revealed by metagenomics and culture.</title>
        <authorList>
            <person name="Gilroy R."/>
            <person name="Ravi A."/>
            <person name="Getino M."/>
            <person name="Pursley I."/>
            <person name="Horton D.L."/>
            <person name="Alikhan N.F."/>
            <person name="Baker D."/>
            <person name="Gharbi K."/>
            <person name="Hall N."/>
            <person name="Watson M."/>
            <person name="Adriaenssens E.M."/>
            <person name="Foster-Nyarko E."/>
            <person name="Jarju S."/>
            <person name="Secka A."/>
            <person name="Antonio M."/>
            <person name="Oren A."/>
            <person name="Chaudhuri R.R."/>
            <person name="La Ragione R."/>
            <person name="Hildebrand F."/>
            <person name="Pallen M.J."/>
        </authorList>
    </citation>
    <scope>NUCLEOTIDE SEQUENCE</scope>
    <source>
        <strain evidence="9">ChiHcec3-11533</strain>
    </source>
</reference>
<dbReference type="NCBIfam" id="TIGR00545">
    <property type="entry name" value="lipoyltrans"/>
    <property type="match status" value="1"/>
</dbReference>
<organism evidence="9 10">
    <name type="scientific">Candidatus Pullichristensenella excrementigallinarum</name>
    <dbReference type="NCBI Taxonomy" id="2840907"/>
    <lineage>
        <taxon>Bacteria</taxon>
        <taxon>Bacillati</taxon>
        <taxon>Bacillota</taxon>
        <taxon>Clostridia</taxon>
        <taxon>Candidatus Pullichristensenella</taxon>
    </lineage>
</organism>
<dbReference type="Gene3D" id="3.30.390.50">
    <property type="entry name" value="CO dehydrogenase flavoprotein, C-terminal domain"/>
    <property type="match status" value="1"/>
</dbReference>
<comment type="pathway">
    <text evidence="2">Protein modification; protein lipoylation via exogenous pathway; protein N(6)-(lipoyl)lysine from lipoate: step 1/2.</text>
</comment>
<dbReference type="InterPro" id="IPR004143">
    <property type="entry name" value="BPL_LPL_catalytic"/>
</dbReference>
<evidence type="ECO:0000313" key="9">
    <source>
        <dbReference type="EMBL" id="HIU33084.1"/>
    </source>
</evidence>
<name>A0A9D1LB03_9FIRM</name>
<dbReference type="GO" id="GO:0009249">
    <property type="term" value="P:protein lipoylation"/>
    <property type="evidence" value="ECO:0007669"/>
    <property type="project" value="InterPro"/>
</dbReference>
<evidence type="ECO:0000256" key="3">
    <source>
        <dbReference type="ARBA" id="ARBA00012367"/>
    </source>
</evidence>
<sequence length="322" mass="36356">MIYLETNSTDACYNFAAEYLFAAEQDVGDELFLFWQTEPTLMIGRYQNALEEIDLPYAQKRGIRVVRRLSGGGTIYTDLGGWQYSFIAPGEGEIDFRRFLAPVLRALRELGVPAEFNGRNDLTVAGRKFSGTAQYRLGGKVVHHGSLLFDTDLAEMERATTVRQEKIASKGIRSVRDRVTNLREHLPSSVTCAEFKERMVSAILGMGERRTLNAEQIRRVSQIAQEKFADWQAVYGQSPRFSITRSRRFVGGRVEFLLDVEKGVIRAAELRGDFFGAEAAQQIPQRLIGVRYERNAVLQALEGFEGAIYQVRPEEIAQVVVD</sequence>
<gene>
    <name evidence="9" type="ORF">IAB02_00845</name>
</gene>
<dbReference type="CDD" id="cd16443">
    <property type="entry name" value="LplA"/>
    <property type="match status" value="1"/>
</dbReference>
<evidence type="ECO:0000256" key="6">
    <source>
        <dbReference type="ARBA" id="ARBA00022840"/>
    </source>
</evidence>
<evidence type="ECO:0000256" key="1">
    <source>
        <dbReference type="ARBA" id="ARBA00005085"/>
    </source>
</evidence>
<dbReference type="AlphaFoldDB" id="A0A9D1LB03"/>
<keyword evidence="6" id="KW-0067">ATP-binding</keyword>
<dbReference type="Proteomes" id="UP000824072">
    <property type="component" value="Unassembled WGS sequence"/>
</dbReference>
<comment type="pathway">
    <text evidence="1">Protein modification; protein lipoylation via exogenous pathway; protein N(6)-(lipoyl)lysine from lipoate: step 2/2.</text>
</comment>
<keyword evidence="5" id="KW-0547">Nucleotide-binding</keyword>
<evidence type="ECO:0000259" key="8">
    <source>
        <dbReference type="PROSITE" id="PS51733"/>
    </source>
</evidence>
<dbReference type="PANTHER" id="PTHR12561">
    <property type="entry name" value="LIPOATE-PROTEIN LIGASE"/>
    <property type="match status" value="1"/>
</dbReference>
<dbReference type="EMBL" id="DVMU01000018">
    <property type="protein sequence ID" value="HIU33084.1"/>
    <property type="molecule type" value="Genomic_DNA"/>
</dbReference>
<comment type="catalytic activity">
    <reaction evidence="7">
        <text>L-lysyl-[lipoyl-carrier protein] + (R)-lipoate + ATP = N(6)-[(R)-lipoyl]-L-lysyl-[lipoyl-carrier protein] + AMP + diphosphate + H(+)</text>
        <dbReference type="Rhea" id="RHEA:49288"/>
        <dbReference type="Rhea" id="RHEA-COMP:10500"/>
        <dbReference type="Rhea" id="RHEA-COMP:10502"/>
        <dbReference type="ChEBI" id="CHEBI:15378"/>
        <dbReference type="ChEBI" id="CHEBI:29969"/>
        <dbReference type="ChEBI" id="CHEBI:30616"/>
        <dbReference type="ChEBI" id="CHEBI:33019"/>
        <dbReference type="ChEBI" id="CHEBI:83088"/>
        <dbReference type="ChEBI" id="CHEBI:83099"/>
        <dbReference type="ChEBI" id="CHEBI:456215"/>
        <dbReference type="EC" id="6.3.1.20"/>
    </reaction>
</comment>
<dbReference type="GO" id="GO:0017118">
    <property type="term" value="F:lipoyltransferase activity"/>
    <property type="evidence" value="ECO:0007669"/>
    <property type="project" value="TreeGrafter"/>
</dbReference>
<dbReference type="GO" id="GO:0016979">
    <property type="term" value="F:lipoate-protein ligase activity"/>
    <property type="evidence" value="ECO:0007669"/>
    <property type="project" value="UniProtKB-EC"/>
</dbReference>
<dbReference type="Pfam" id="PF10437">
    <property type="entry name" value="Lip_prot_lig_C"/>
    <property type="match status" value="1"/>
</dbReference>
<dbReference type="InterPro" id="IPR004562">
    <property type="entry name" value="LipoylTrfase_LipoateP_Ligase"/>
</dbReference>
<evidence type="ECO:0000313" key="10">
    <source>
        <dbReference type="Proteomes" id="UP000824072"/>
    </source>
</evidence>
<dbReference type="GO" id="GO:0005524">
    <property type="term" value="F:ATP binding"/>
    <property type="evidence" value="ECO:0007669"/>
    <property type="project" value="UniProtKB-KW"/>
</dbReference>
<dbReference type="PANTHER" id="PTHR12561:SF3">
    <property type="entry name" value="LIPOYLTRANSFERASE 1, MITOCHONDRIAL"/>
    <property type="match status" value="1"/>
</dbReference>
<reference evidence="9" key="1">
    <citation type="submission" date="2020-10" db="EMBL/GenBank/DDBJ databases">
        <authorList>
            <person name="Gilroy R."/>
        </authorList>
    </citation>
    <scope>NUCLEOTIDE SEQUENCE</scope>
    <source>
        <strain evidence="9">ChiHcec3-11533</strain>
    </source>
</reference>
<keyword evidence="4 9" id="KW-0436">Ligase</keyword>
<feature type="domain" description="BPL/LPL catalytic" evidence="8">
    <location>
        <begin position="26"/>
        <end position="211"/>
    </location>
</feature>
<evidence type="ECO:0000256" key="2">
    <source>
        <dbReference type="ARBA" id="ARBA00005124"/>
    </source>
</evidence>
<protein>
    <recommendedName>
        <fullName evidence="3">lipoate--protein ligase</fullName>
        <ecNumber evidence="3">6.3.1.20</ecNumber>
    </recommendedName>
</protein>
<comment type="caution">
    <text evidence="9">The sequence shown here is derived from an EMBL/GenBank/DDBJ whole genome shotgun (WGS) entry which is preliminary data.</text>
</comment>
<dbReference type="EC" id="6.3.1.20" evidence="3"/>
<dbReference type="SUPFAM" id="SSF55681">
    <property type="entry name" value="Class II aaRS and biotin synthetases"/>
    <property type="match status" value="1"/>
</dbReference>
<dbReference type="Pfam" id="PF21948">
    <property type="entry name" value="LplA-B_cat"/>
    <property type="match status" value="1"/>
</dbReference>
<proteinExistence type="predicted"/>